<keyword evidence="5" id="KW-0134">Cell wall</keyword>
<evidence type="ECO:0000256" key="12">
    <source>
        <dbReference type="RuleBase" id="RU000589"/>
    </source>
</evidence>
<comment type="caution">
    <text evidence="16">The sequence shown here is derived from an EMBL/GenBank/DDBJ whole genome shotgun (WGS) entry which is preliminary data.</text>
</comment>
<dbReference type="GO" id="GO:0030599">
    <property type="term" value="F:pectinesterase activity"/>
    <property type="evidence" value="ECO:0007669"/>
    <property type="project" value="UniProtKB-UniRule"/>
</dbReference>
<evidence type="ECO:0000256" key="4">
    <source>
        <dbReference type="ARBA" id="ARBA00013229"/>
    </source>
</evidence>
<feature type="domain" description="Pectinesterase catalytic" evidence="14">
    <location>
        <begin position="236"/>
        <end position="521"/>
    </location>
</feature>
<dbReference type="GO" id="GO:0042545">
    <property type="term" value="P:cell wall modification"/>
    <property type="evidence" value="ECO:0007669"/>
    <property type="project" value="UniProtKB-UniRule"/>
</dbReference>
<protein>
    <recommendedName>
        <fullName evidence="4 12">Pectinesterase</fullName>
        <ecNumber evidence="4 12">3.1.1.11</ecNumber>
    </recommendedName>
</protein>
<dbReference type="Pfam" id="PF01095">
    <property type="entry name" value="Pectinesterase"/>
    <property type="match status" value="1"/>
</dbReference>
<evidence type="ECO:0000313" key="17">
    <source>
        <dbReference type="Proteomes" id="UP000541444"/>
    </source>
</evidence>
<evidence type="ECO:0000256" key="7">
    <source>
        <dbReference type="ARBA" id="ARBA00022729"/>
    </source>
</evidence>
<dbReference type="UniPathway" id="UPA00545">
    <property type="reaction ID" value="UER00823"/>
</dbReference>
<dbReference type="PANTHER" id="PTHR31321">
    <property type="entry name" value="ACYL-COA THIOESTER HYDROLASE YBHC-RELATED"/>
    <property type="match status" value="1"/>
</dbReference>
<dbReference type="SUPFAM" id="SSF51126">
    <property type="entry name" value="Pectin lyase-like"/>
    <property type="match status" value="1"/>
</dbReference>
<sequence length="557" mass="61042">MDLIVDIATCGLAYPPGYLDSSGLLAILDALEDALCLDKSYNSIGLVICDSHNTFGTARVSSCRFASSEEGEALAVLAGVHWAREQGVRKAVIETVAEALVSFCQNGYVAVSWTTKAILQDCLALFEKLHLINKEMEGFEKDTRPPRLGPIALCCLIRDVQKRQKECMYRCLSLGHSFIASPHPNPSASTGSEKAGKMNIPVILLTTTLFVLLFRLVPAAIDAELQAAENDMILIKVRKDGSGDFKTVTEAVASIPADNTKRTIIWIGPGIYKEKILVDRFKHFVTFYGSKPEFPTLTYGDNAKKLGTFNSATVIVESNYFQAVNIIFQNSSPEPDGKELTGGQAVALRISGDKASFYNCKFIGFQDTLCDDKGNHYFENCHIEGTVDFIFGNGKSFYTHSVINSVAKGLSAITAQARSTAEERSGFSFVHCNITGTGNTYLGRAWKQRAKVVFAYTYMGTVVHPEGWNNKGYKDRDKTLAYGEYKNYGPGAATKDRVTYSRILTDEQAKPYLSHSYIGGDSWLLPPPKLDDLKIIKNLKPSAGPKPSPKSSSKEGL</sequence>
<dbReference type="InterPro" id="IPR000070">
    <property type="entry name" value="Pectinesterase_cat"/>
</dbReference>
<dbReference type="PANTHER" id="PTHR31321:SF126">
    <property type="entry name" value="PECTINESTERASE"/>
    <property type="match status" value="1"/>
</dbReference>
<dbReference type="Pfam" id="PF13456">
    <property type="entry name" value="RVT_3"/>
    <property type="match status" value="1"/>
</dbReference>
<proteinExistence type="inferred from homology"/>
<feature type="active site" evidence="11">
    <location>
        <position position="388"/>
    </location>
</feature>
<feature type="region of interest" description="Disordered" evidence="13">
    <location>
        <begin position="538"/>
        <end position="557"/>
    </location>
</feature>
<comment type="pathway">
    <text evidence="2 12">Glycan metabolism; pectin degradation; 2-dehydro-3-deoxy-D-gluconate from pectin: step 1/5.</text>
</comment>
<evidence type="ECO:0000256" key="13">
    <source>
        <dbReference type="SAM" id="MobiDB-lite"/>
    </source>
</evidence>
<evidence type="ECO:0000256" key="1">
    <source>
        <dbReference type="ARBA" id="ARBA00004191"/>
    </source>
</evidence>
<keyword evidence="9 12" id="KW-0063">Aspartyl esterase</keyword>
<keyword evidence="17" id="KW-1185">Reference proteome</keyword>
<feature type="compositionally biased region" description="Low complexity" evidence="13">
    <location>
        <begin position="538"/>
        <end position="551"/>
    </location>
</feature>
<dbReference type="AlphaFoldDB" id="A0A7J7M5S8"/>
<dbReference type="GO" id="GO:0004523">
    <property type="term" value="F:RNA-DNA hybrid ribonuclease activity"/>
    <property type="evidence" value="ECO:0007669"/>
    <property type="project" value="InterPro"/>
</dbReference>
<dbReference type="InterPro" id="IPR044730">
    <property type="entry name" value="RNase_H-like_dom_plant"/>
</dbReference>
<evidence type="ECO:0000313" key="16">
    <source>
        <dbReference type="EMBL" id="KAF6150128.1"/>
    </source>
</evidence>
<evidence type="ECO:0000256" key="3">
    <source>
        <dbReference type="ARBA" id="ARBA00008891"/>
    </source>
</evidence>
<comment type="similarity">
    <text evidence="3">Belongs to the pectinesterase family.</text>
</comment>
<comment type="catalytic activity">
    <reaction evidence="10 12">
        <text>[(1-&gt;4)-alpha-D-galacturonosyl methyl ester](n) + n H2O = [(1-&gt;4)-alpha-D-galacturonosyl](n) + n methanol + n H(+)</text>
        <dbReference type="Rhea" id="RHEA:22380"/>
        <dbReference type="Rhea" id="RHEA-COMP:14570"/>
        <dbReference type="Rhea" id="RHEA-COMP:14573"/>
        <dbReference type="ChEBI" id="CHEBI:15377"/>
        <dbReference type="ChEBI" id="CHEBI:15378"/>
        <dbReference type="ChEBI" id="CHEBI:17790"/>
        <dbReference type="ChEBI" id="CHEBI:140522"/>
        <dbReference type="ChEBI" id="CHEBI:140523"/>
        <dbReference type="EC" id="3.1.1.11"/>
    </reaction>
</comment>
<evidence type="ECO:0000259" key="14">
    <source>
        <dbReference type="Pfam" id="PF01095"/>
    </source>
</evidence>
<dbReference type="GO" id="GO:0003676">
    <property type="term" value="F:nucleic acid binding"/>
    <property type="evidence" value="ECO:0007669"/>
    <property type="project" value="InterPro"/>
</dbReference>
<dbReference type="Gene3D" id="2.160.20.10">
    <property type="entry name" value="Single-stranded right-handed beta-helix, Pectin lyase-like"/>
    <property type="match status" value="1"/>
</dbReference>
<dbReference type="PROSITE" id="PS00503">
    <property type="entry name" value="PECTINESTERASE_2"/>
    <property type="match status" value="1"/>
</dbReference>
<dbReference type="CDD" id="cd06222">
    <property type="entry name" value="RNase_H_like"/>
    <property type="match status" value="1"/>
</dbReference>
<feature type="domain" description="RNase H type-1" evidence="15">
    <location>
        <begin position="39"/>
        <end position="128"/>
    </location>
</feature>
<reference evidence="16 17" key="1">
    <citation type="journal article" date="2020" name="IScience">
        <title>Genome Sequencing of the Endangered Kingdonia uniflora (Circaeasteraceae, Ranunculales) Reveals Potential Mechanisms of Evolutionary Specialization.</title>
        <authorList>
            <person name="Sun Y."/>
            <person name="Deng T."/>
            <person name="Zhang A."/>
            <person name="Moore M.J."/>
            <person name="Landis J.B."/>
            <person name="Lin N."/>
            <person name="Zhang H."/>
            <person name="Zhang X."/>
            <person name="Huang J."/>
            <person name="Zhang X."/>
            <person name="Sun H."/>
            <person name="Wang H."/>
        </authorList>
    </citation>
    <scope>NUCLEOTIDE SEQUENCE [LARGE SCALE GENOMIC DNA]</scope>
    <source>
        <strain evidence="16">TB1705</strain>
        <tissue evidence="16">Leaf</tissue>
    </source>
</reference>
<organism evidence="16 17">
    <name type="scientific">Kingdonia uniflora</name>
    <dbReference type="NCBI Taxonomy" id="39325"/>
    <lineage>
        <taxon>Eukaryota</taxon>
        <taxon>Viridiplantae</taxon>
        <taxon>Streptophyta</taxon>
        <taxon>Embryophyta</taxon>
        <taxon>Tracheophyta</taxon>
        <taxon>Spermatophyta</taxon>
        <taxon>Magnoliopsida</taxon>
        <taxon>Ranunculales</taxon>
        <taxon>Circaeasteraceae</taxon>
        <taxon>Kingdonia</taxon>
    </lineage>
</organism>
<dbReference type="EC" id="3.1.1.11" evidence="4 12"/>
<dbReference type="GO" id="GO:0045490">
    <property type="term" value="P:pectin catabolic process"/>
    <property type="evidence" value="ECO:0007669"/>
    <property type="project" value="UniProtKB-UniRule"/>
</dbReference>
<dbReference type="InterPro" id="IPR011050">
    <property type="entry name" value="Pectin_lyase_fold/virulence"/>
</dbReference>
<dbReference type="Gene3D" id="3.30.420.10">
    <property type="entry name" value="Ribonuclease H-like superfamily/Ribonuclease H"/>
    <property type="match status" value="1"/>
</dbReference>
<accession>A0A7J7M5S8</accession>
<comment type="subcellular location">
    <subcellularLocation>
        <location evidence="1">Secreted</location>
        <location evidence="1">Cell wall</location>
    </subcellularLocation>
</comment>
<keyword evidence="8 12" id="KW-0378">Hydrolase</keyword>
<evidence type="ECO:0000256" key="11">
    <source>
        <dbReference type="PROSITE-ProRule" id="PRU10040"/>
    </source>
</evidence>
<dbReference type="EMBL" id="JACGCM010001754">
    <property type="protein sequence ID" value="KAF6150128.1"/>
    <property type="molecule type" value="Genomic_DNA"/>
</dbReference>
<evidence type="ECO:0000256" key="5">
    <source>
        <dbReference type="ARBA" id="ARBA00022512"/>
    </source>
</evidence>
<dbReference type="InterPro" id="IPR002156">
    <property type="entry name" value="RNaseH_domain"/>
</dbReference>
<dbReference type="InterPro" id="IPR033131">
    <property type="entry name" value="Pectinesterase_Asp_AS"/>
</dbReference>
<evidence type="ECO:0000259" key="15">
    <source>
        <dbReference type="Pfam" id="PF13456"/>
    </source>
</evidence>
<dbReference type="InterPro" id="IPR012334">
    <property type="entry name" value="Pectin_lyas_fold"/>
</dbReference>
<dbReference type="FunFam" id="2.160.20.10:FF:000008">
    <property type="entry name" value="Pectinesterase"/>
    <property type="match status" value="1"/>
</dbReference>
<keyword evidence="6" id="KW-0964">Secreted</keyword>
<evidence type="ECO:0000256" key="6">
    <source>
        <dbReference type="ARBA" id="ARBA00022525"/>
    </source>
</evidence>
<keyword evidence="7" id="KW-0732">Signal</keyword>
<dbReference type="OrthoDB" id="2019149at2759"/>
<gene>
    <name evidence="16" type="ORF">GIB67_004222</name>
</gene>
<name>A0A7J7M5S8_9MAGN</name>
<dbReference type="InterPro" id="IPR036397">
    <property type="entry name" value="RNaseH_sf"/>
</dbReference>
<evidence type="ECO:0000256" key="9">
    <source>
        <dbReference type="ARBA" id="ARBA00023085"/>
    </source>
</evidence>
<evidence type="ECO:0000256" key="8">
    <source>
        <dbReference type="ARBA" id="ARBA00022801"/>
    </source>
</evidence>
<evidence type="ECO:0000256" key="10">
    <source>
        <dbReference type="ARBA" id="ARBA00047928"/>
    </source>
</evidence>
<dbReference type="Proteomes" id="UP000541444">
    <property type="component" value="Unassembled WGS sequence"/>
</dbReference>
<evidence type="ECO:0000256" key="2">
    <source>
        <dbReference type="ARBA" id="ARBA00005184"/>
    </source>
</evidence>